<keyword evidence="1" id="KW-0547">Nucleotide-binding</keyword>
<sequence length="220" mass="24113">MLGRNGSGKSTLLQLLAGMQTPQHGQILLDDISLGQLDTADLRRDMTLLSQQARLFFGSIRDNLTMGRPLASDEEIHRALTLSGALGFVQKQKNGLNYLITEGGAGLSGGQRQALLLARTLILQPQILLLDEPTAWLDEISEQQLIANLAPWLGNRTLVVATHRIPILQLVDRIIVLDNGRIVMDGPRDKILQLHGMMENQAAPRRTATLKPNIAPEVQA</sequence>
<dbReference type="Gene3D" id="3.40.50.300">
    <property type="entry name" value="P-loop containing nucleotide triphosphate hydrolases"/>
    <property type="match status" value="1"/>
</dbReference>
<evidence type="ECO:0000256" key="2">
    <source>
        <dbReference type="ARBA" id="ARBA00022840"/>
    </source>
</evidence>
<evidence type="ECO:0000259" key="3">
    <source>
        <dbReference type="PROSITE" id="PS50893"/>
    </source>
</evidence>
<dbReference type="GO" id="GO:0005524">
    <property type="term" value="F:ATP binding"/>
    <property type="evidence" value="ECO:0007669"/>
    <property type="project" value="UniProtKB-KW"/>
</dbReference>
<dbReference type="SUPFAM" id="SSF52540">
    <property type="entry name" value="P-loop containing nucleoside triphosphate hydrolases"/>
    <property type="match status" value="1"/>
</dbReference>
<dbReference type="SMART" id="SM00382">
    <property type="entry name" value="AAA"/>
    <property type="match status" value="1"/>
</dbReference>
<keyword evidence="2 4" id="KW-0067">ATP-binding</keyword>
<dbReference type="InterPro" id="IPR027417">
    <property type="entry name" value="P-loop_NTPase"/>
</dbReference>
<dbReference type="InterPro" id="IPR039421">
    <property type="entry name" value="Type_1_exporter"/>
</dbReference>
<protein>
    <submittedName>
        <fullName evidence="4">Alpha-hemolysin translocation ATP-binding protein HlyB</fullName>
    </submittedName>
</protein>
<organism evidence="4 5">
    <name type="scientific">Cedecea neteri</name>
    <dbReference type="NCBI Taxonomy" id="158822"/>
    <lineage>
        <taxon>Bacteria</taxon>
        <taxon>Pseudomonadati</taxon>
        <taxon>Pseudomonadota</taxon>
        <taxon>Gammaproteobacteria</taxon>
        <taxon>Enterobacterales</taxon>
        <taxon>Enterobacteriaceae</taxon>
        <taxon>Cedecea</taxon>
    </lineage>
</organism>
<evidence type="ECO:0000256" key="1">
    <source>
        <dbReference type="ARBA" id="ARBA00022741"/>
    </source>
</evidence>
<evidence type="ECO:0000313" key="5">
    <source>
        <dbReference type="Proteomes" id="UP000251197"/>
    </source>
</evidence>
<dbReference type="PROSITE" id="PS50893">
    <property type="entry name" value="ABC_TRANSPORTER_2"/>
    <property type="match status" value="1"/>
</dbReference>
<dbReference type="EMBL" id="UAVU01000011">
    <property type="protein sequence ID" value="SQC93566.1"/>
    <property type="molecule type" value="Genomic_DNA"/>
</dbReference>
<reference evidence="4 5" key="1">
    <citation type="submission" date="2018-06" db="EMBL/GenBank/DDBJ databases">
        <authorList>
            <consortium name="Pathogen Informatics"/>
            <person name="Doyle S."/>
        </authorList>
    </citation>
    <scope>NUCLEOTIDE SEQUENCE [LARGE SCALE GENOMIC DNA]</scope>
    <source>
        <strain evidence="4 5">NCTC12120</strain>
    </source>
</reference>
<dbReference type="AlphaFoldDB" id="A0A2X3J1Y8"/>
<dbReference type="PROSITE" id="PS00211">
    <property type="entry name" value="ABC_TRANSPORTER_1"/>
    <property type="match status" value="1"/>
</dbReference>
<accession>A0A2X3J1Y8</accession>
<dbReference type="Pfam" id="PF00005">
    <property type="entry name" value="ABC_tran"/>
    <property type="match status" value="1"/>
</dbReference>
<dbReference type="GO" id="GO:0015421">
    <property type="term" value="F:ABC-type oligopeptide transporter activity"/>
    <property type="evidence" value="ECO:0007669"/>
    <property type="project" value="TreeGrafter"/>
</dbReference>
<evidence type="ECO:0000313" key="4">
    <source>
        <dbReference type="EMBL" id="SQC93566.1"/>
    </source>
</evidence>
<dbReference type="InterPro" id="IPR017871">
    <property type="entry name" value="ABC_transporter-like_CS"/>
</dbReference>
<dbReference type="InterPro" id="IPR003593">
    <property type="entry name" value="AAA+_ATPase"/>
</dbReference>
<dbReference type="PANTHER" id="PTHR43394">
    <property type="entry name" value="ATP-DEPENDENT PERMEASE MDL1, MITOCHONDRIAL"/>
    <property type="match status" value="1"/>
</dbReference>
<dbReference type="GO" id="GO:0016887">
    <property type="term" value="F:ATP hydrolysis activity"/>
    <property type="evidence" value="ECO:0007669"/>
    <property type="project" value="InterPro"/>
</dbReference>
<proteinExistence type="predicted"/>
<dbReference type="Proteomes" id="UP000251197">
    <property type="component" value="Unassembled WGS sequence"/>
</dbReference>
<name>A0A2X3J1Y8_9ENTR</name>
<dbReference type="PANTHER" id="PTHR43394:SF1">
    <property type="entry name" value="ATP-BINDING CASSETTE SUB-FAMILY B MEMBER 10, MITOCHONDRIAL"/>
    <property type="match status" value="1"/>
</dbReference>
<dbReference type="InterPro" id="IPR003439">
    <property type="entry name" value="ABC_transporter-like_ATP-bd"/>
</dbReference>
<feature type="domain" description="ABC transporter" evidence="3">
    <location>
        <begin position="2"/>
        <end position="204"/>
    </location>
</feature>
<gene>
    <name evidence="4" type="primary">hlyB</name>
    <name evidence="4" type="ORF">NCTC12120_06680</name>
</gene>